<dbReference type="EMBL" id="FM998050">
    <property type="protein sequence ID" value="CAX37003.1"/>
    <property type="molecule type" value="Genomic_DNA"/>
</dbReference>
<dbReference type="AlphaFoldDB" id="B9WPW4"/>
<evidence type="ECO:0000313" key="1">
    <source>
        <dbReference type="EMBL" id="CAX37003.1"/>
    </source>
</evidence>
<protein>
    <submittedName>
        <fullName evidence="1">Uncharacterized protein</fullName>
    </submittedName>
</protein>
<sequence>MHRVRRPSEPPPRWLQATRHALLGSRKVSWHACIQAGISPATNNRCFMPSQPHATTGLTVRCRGRSHAASLRPRLMGAPELGR</sequence>
<organism evidence="1">
    <name type="scientific">Citrobacter sp. JEK-2009</name>
    <dbReference type="NCBI Taxonomy" id="596416"/>
    <lineage>
        <taxon>Bacteria</taxon>
        <taxon>Pseudomonadati</taxon>
        <taxon>Pseudomonadota</taxon>
        <taxon>Gammaproteobacteria</taxon>
        <taxon>Enterobacterales</taxon>
        <taxon>Enterobacteriaceae</taxon>
        <taxon>Citrobacter</taxon>
    </lineage>
</organism>
<accession>B9WPW4</accession>
<name>B9WPW4_9ENTR</name>
<proteinExistence type="predicted"/>
<reference evidence="1" key="1">
    <citation type="submission" date="2009-01" db="EMBL/GenBank/DDBJ databases">
        <title>Integron gene cassettes and degradation of compounds associated with industrial waste: the case of the Sydney Tar Ponds.</title>
        <authorList>
            <person name="Koenig J.E."/>
            <person name="Sharp C."/>
            <person name="Dlutek M."/>
            <person name="Curtis B."/>
            <person name="Joss M."/>
            <person name="Boucher Y."/>
            <person name="Doolittle W.F."/>
        </authorList>
    </citation>
    <scope>NUCLEOTIDE SEQUENCE</scope>
</reference>